<keyword evidence="3" id="KW-1185">Reference proteome</keyword>
<dbReference type="STRING" id="45065.Lgee_1879"/>
<dbReference type="InterPro" id="IPR003462">
    <property type="entry name" value="ODC_Mu_crystall"/>
</dbReference>
<dbReference type="EMBL" id="LNYC01000072">
    <property type="protein sequence ID" value="KTC97218.1"/>
    <property type="molecule type" value="Genomic_DNA"/>
</dbReference>
<dbReference type="InterPro" id="IPR023401">
    <property type="entry name" value="ODC_N"/>
</dbReference>
<name>A0A0W0TNP0_9GAMM</name>
<dbReference type="FunFam" id="3.40.50.720:FF:000311">
    <property type="entry name" value="Ornithine cyclodeaminase"/>
    <property type="match status" value="1"/>
</dbReference>
<gene>
    <name evidence="2" type="ORF">Lgee_1879</name>
</gene>
<sequence length="322" mass="34369">MALKLLSISEVKQNITMAEAIDAMESAFVQLAEHQATLPMRTGIPVGNNGLALTMPAYLSKENILGLKTVSVFPDNVKHGKPSINGTILLLDAATGEPLTLMDAGYLTALRTGAVSGLATKYFSLDKPSTVAIVGAGAQAVTQLEAVAAVREIQKVMVWSRHLESAKKFAKKMENTCNIHVCEALSPALKAADIICTATAGTEPLVHLEGLKPHVHINAVGSHTPLMQEISGEVLKNAVVIVDQLEAAMHEAGEIIEAVKQQNITKASIIELGSWLLKKAPPIQEKRTVFKSVGLAIQDLAVAHVVYQNTLKRHAGSVFKLD</sequence>
<dbReference type="RefSeq" id="WP_035901741.1">
    <property type="nucleotide sequence ID" value="NZ_CAAAHN010000002.1"/>
</dbReference>
<dbReference type="PIRSF" id="PIRSF001439">
    <property type="entry name" value="CryM"/>
    <property type="match status" value="1"/>
</dbReference>
<evidence type="ECO:0000256" key="1">
    <source>
        <dbReference type="ARBA" id="ARBA00008903"/>
    </source>
</evidence>
<comment type="caution">
    <text evidence="2">The sequence shown here is derived from an EMBL/GenBank/DDBJ whole genome shotgun (WGS) entry which is preliminary data.</text>
</comment>
<dbReference type="OrthoDB" id="9809203at2"/>
<dbReference type="PANTHER" id="PTHR13812">
    <property type="entry name" value="KETIMINE REDUCTASE MU-CRYSTALLIN"/>
    <property type="match status" value="1"/>
</dbReference>
<accession>A0A0W0TNP0</accession>
<reference evidence="2 3" key="1">
    <citation type="submission" date="2015-11" db="EMBL/GenBank/DDBJ databases">
        <title>Genomic analysis of 38 Legionella species identifies large and diverse effector repertoires.</title>
        <authorList>
            <person name="Burstein D."/>
            <person name="Amaro F."/>
            <person name="Zusman T."/>
            <person name="Lifshitz Z."/>
            <person name="Cohen O."/>
            <person name="Gilbert J.A."/>
            <person name="Pupko T."/>
            <person name="Shuman H.A."/>
            <person name="Segal G."/>
        </authorList>
    </citation>
    <scope>NUCLEOTIDE SEQUENCE [LARGE SCALE GENOMIC DNA]</scope>
    <source>
        <strain evidence="2 3">ATCC 49504</strain>
    </source>
</reference>
<dbReference type="SUPFAM" id="SSF51735">
    <property type="entry name" value="NAD(P)-binding Rossmann-fold domains"/>
    <property type="match status" value="1"/>
</dbReference>
<dbReference type="Gene3D" id="3.30.1780.10">
    <property type="entry name" value="ornithine cyclodeaminase, domain 1"/>
    <property type="match status" value="1"/>
</dbReference>
<proteinExistence type="inferred from homology"/>
<dbReference type="PANTHER" id="PTHR13812:SF19">
    <property type="entry name" value="KETIMINE REDUCTASE MU-CRYSTALLIN"/>
    <property type="match status" value="1"/>
</dbReference>
<protein>
    <submittedName>
        <fullName evidence="2">Ornithine cyclodeaminase</fullName>
    </submittedName>
</protein>
<dbReference type="GO" id="GO:0005737">
    <property type="term" value="C:cytoplasm"/>
    <property type="evidence" value="ECO:0007669"/>
    <property type="project" value="TreeGrafter"/>
</dbReference>
<organism evidence="2 3">
    <name type="scientific">Legionella geestiana</name>
    <dbReference type="NCBI Taxonomy" id="45065"/>
    <lineage>
        <taxon>Bacteria</taxon>
        <taxon>Pseudomonadati</taxon>
        <taxon>Pseudomonadota</taxon>
        <taxon>Gammaproteobacteria</taxon>
        <taxon>Legionellales</taxon>
        <taxon>Legionellaceae</taxon>
        <taxon>Legionella</taxon>
    </lineage>
</organism>
<evidence type="ECO:0000313" key="2">
    <source>
        <dbReference type="EMBL" id="KTC97218.1"/>
    </source>
</evidence>
<dbReference type="PATRIC" id="fig|45065.4.peg.2038"/>
<dbReference type="GO" id="GO:0019752">
    <property type="term" value="P:carboxylic acid metabolic process"/>
    <property type="evidence" value="ECO:0007669"/>
    <property type="project" value="UniProtKB-ARBA"/>
</dbReference>
<dbReference type="AlphaFoldDB" id="A0A0W0TNP0"/>
<dbReference type="InterPro" id="IPR036291">
    <property type="entry name" value="NAD(P)-bd_dom_sf"/>
</dbReference>
<dbReference type="GO" id="GO:0016491">
    <property type="term" value="F:oxidoreductase activity"/>
    <property type="evidence" value="ECO:0007669"/>
    <property type="project" value="UniProtKB-ARBA"/>
</dbReference>
<evidence type="ECO:0000313" key="3">
    <source>
        <dbReference type="Proteomes" id="UP000054785"/>
    </source>
</evidence>
<dbReference type="Gene3D" id="3.40.50.720">
    <property type="entry name" value="NAD(P)-binding Rossmann-like Domain"/>
    <property type="match status" value="1"/>
</dbReference>
<dbReference type="Proteomes" id="UP000054785">
    <property type="component" value="Unassembled WGS sequence"/>
</dbReference>
<comment type="similarity">
    <text evidence="1">Belongs to the ornithine cyclodeaminase/mu-crystallin family.</text>
</comment>
<dbReference type="Pfam" id="PF02423">
    <property type="entry name" value="OCD_Mu_crystall"/>
    <property type="match status" value="1"/>
</dbReference>